<organism evidence="1 2">
    <name type="scientific">Xanthomonas citri pv. sesbaniae</name>
    <dbReference type="NCBI Taxonomy" id="473425"/>
    <lineage>
        <taxon>Bacteria</taxon>
        <taxon>Pseudomonadati</taxon>
        <taxon>Pseudomonadota</taxon>
        <taxon>Gammaproteobacteria</taxon>
        <taxon>Lysobacterales</taxon>
        <taxon>Lysobacteraceae</taxon>
        <taxon>Xanthomonas</taxon>
    </lineage>
</organism>
<dbReference type="Proteomes" id="UP000825388">
    <property type="component" value="Unassembled WGS sequence"/>
</dbReference>
<name>A0AAW4RS92_XANCI</name>
<dbReference type="RefSeq" id="WP_089111731.1">
    <property type="nucleotide sequence ID" value="NZ_LOKL01000158.1"/>
</dbReference>
<dbReference type="EMBL" id="LOKL01000158">
    <property type="protein sequence ID" value="MBZ3926400.1"/>
    <property type="molecule type" value="Genomic_DNA"/>
</dbReference>
<reference evidence="1" key="1">
    <citation type="submission" date="2015-12" db="EMBL/GenBank/DDBJ databases">
        <authorList>
            <person name="Bansal K."/>
            <person name="Midha S."/>
            <person name="Patil P.B."/>
        </authorList>
    </citation>
    <scope>NUCLEOTIDE SEQUENCE</scope>
    <source>
        <strain evidence="1">LMG867</strain>
    </source>
</reference>
<protein>
    <recommendedName>
        <fullName evidence="3">Phage tail protein</fullName>
    </recommendedName>
</protein>
<evidence type="ECO:0008006" key="3">
    <source>
        <dbReference type="Google" id="ProtNLM"/>
    </source>
</evidence>
<evidence type="ECO:0000313" key="2">
    <source>
        <dbReference type="Proteomes" id="UP000825388"/>
    </source>
</evidence>
<comment type="caution">
    <text evidence="1">The sequence shown here is derived from an EMBL/GenBank/DDBJ whole genome shotgun (WGS) entry which is preliminary data.</text>
</comment>
<sequence>MGNIGRQFGFLSWYQRVHLSDTNLALGNVISSQNRQIKVWNGYVDRSVSITAVSMSGGEGIDLSAPAPLPLALRPLQARNWLVSVSLDGPPTVQAAITWTVTGEPSLTLTITGSRITAWGWTPDWTNGVQERLEWLTDVLQSPTAAEQRRKLRQWPRRSWSANLLVDGDDRASLDLALYGWGQRNWALPIWTDVTWLSAATGAGSQAVALNTAGMDYRAGGLALLRGATALEVEVVEVDTVRADGIDLVRPVQTSWAPGSRIYPVRIARLSEQPQESRLTDQASRYDVSFDSVEACSWPATPPTTLYRGVPVLEEVPDESEDLSRQYQRLLTLLDNGINAPAVTDLVGTGIAVQQHRWFLAGRAARSAWRSLAYYLAGRAGAIWVPTFADDLRLTAVVAATAATLDIKMIGYARFGAGKTGRRHIRIELFDGRTIHRRITGAVVVDAGTERLSLDLPPDIELSKANVRRISWLQLMRLQDDAVEIDHVTDVDGLAKASAMLRSLRDDLELQA</sequence>
<dbReference type="AlphaFoldDB" id="A0AAW4RS92"/>
<proteinExistence type="predicted"/>
<gene>
    <name evidence="1" type="ORF">Xseb_02755</name>
</gene>
<accession>A0AAW4RS92</accession>
<evidence type="ECO:0000313" key="1">
    <source>
        <dbReference type="EMBL" id="MBZ3926400.1"/>
    </source>
</evidence>